<reference evidence="6 7" key="2">
    <citation type="journal article" date="2016" name="Genome Announc.">
        <title>Complete Genome Sequence of a Strain of Azospirillum thiophilum Isolated from a Sulfide Spring.</title>
        <authorList>
            <person name="Fomenkov A."/>
            <person name="Vincze T."/>
            <person name="Grabovich M."/>
            <person name="Anton B.P."/>
            <person name="Dubinina G."/>
            <person name="Orlova M."/>
            <person name="Belousova E."/>
            <person name="Roberts R.J."/>
        </authorList>
    </citation>
    <scope>NUCLEOTIDE SEQUENCE [LARGE SCALE GENOMIC DNA]</scope>
    <source>
        <strain evidence="6 7">BV-S</strain>
    </source>
</reference>
<dbReference type="SUPFAM" id="SSF46785">
    <property type="entry name" value="Winged helix' DNA-binding domain"/>
    <property type="match status" value="1"/>
</dbReference>
<dbReference type="InterPro" id="IPR014757">
    <property type="entry name" value="Tscrpt_reg_IclR_C"/>
</dbReference>
<name>A0AAC8W449_9PROT</name>
<dbReference type="InterPro" id="IPR050707">
    <property type="entry name" value="HTH_MetabolicPath_Reg"/>
</dbReference>
<dbReference type="KEGG" id="ati:AL072_26665"/>
<dbReference type="PROSITE" id="PS51077">
    <property type="entry name" value="HTH_ICLR"/>
    <property type="match status" value="1"/>
</dbReference>
<sequence length="254" mass="28182">MHVKQAANVLELLEYFSRRKRPATLAEISDDLGWPRSSTFNLVGTLADKGFLYEPRIRGGYYPTPRWLTLAQAVADAEPLPEAVLLLASEIAEESGETTVVAAPAGTYAIFIHVEVSKHAIRYFTQVGDRIPLYASSVGRAILAQYDAEERQALYRRMQFERFSETTLTSIDALEAELRRAEERGYHQSNAEFQPDLAGVSLPLPVGPRRLSIVVAGPVSRCLGRRSQIADIIRRGIRRFDDTLAPASPAVQGK</sequence>
<dbReference type="SMART" id="SM00346">
    <property type="entry name" value="HTH_ICLR"/>
    <property type="match status" value="1"/>
</dbReference>
<evidence type="ECO:0000256" key="2">
    <source>
        <dbReference type="ARBA" id="ARBA00023125"/>
    </source>
</evidence>
<dbReference type="Gene3D" id="3.30.450.40">
    <property type="match status" value="1"/>
</dbReference>
<evidence type="ECO:0000256" key="1">
    <source>
        <dbReference type="ARBA" id="ARBA00023015"/>
    </source>
</evidence>
<keyword evidence="7" id="KW-1185">Reference proteome</keyword>
<dbReference type="Pfam" id="PF01614">
    <property type="entry name" value="IclR_C"/>
    <property type="match status" value="1"/>
</dbReference>
<dbReference type="AlphaFoldDB" id="A0AAC8W449"/>
<dbReference type="PANTHER" id="PTHR30136:SF35">
    <property type="entry name" value="HTH-TYPE TRANSCRIPTIONAL REGULATOR RV1719"/>
    <property type="match status" value="1"/>
</dbReference>
<gene>
    <name evidence="6" type="ORF">AL072_26665</name>
</gene>
<dbReference type="EMBL" id="CP012405">
    <property type="protein sequence ID" value="ALG74586.1"/>
    <property type="molecule type" value="Genomic_DNA"/>
</dbReference>
<dbReference type="RefSeq" id="WP_045585810.1">
    <property type="nucleotide sequence ID" value="NZ_CP012405.1"/>
</dbReference>
<dbReference type="Pfam" id="PF09339">
    <property type="entry name" value="HTH_IclR"/>
    <property type="match status" value="1"/>
</dbReference>
<dbReference type="GO" id="GO:0003700">
    <property type="term" value="F:DNA-binding transcription factor activity"/>
    <property type="evidence" value="ECO:0007669"/>
    <property type="project" value="TreeGrafter"/>
</dbReference>
<dbReference type="SUPFAM" id="SSF55781">
    <property type="entry name" value="GAF domain-like"/>
    <property type="match status" value="1"/>
</dbReference>
<feature type="domain" description="HTH iclR-type" evidence="4">
    <location>
        <begin position="3"/>
        <end position="65"/>
    </location>
</feature>
<keyword evidence="1" id="KW-0805">Transcription regulation</keyword>
<dbReference type="GO" id="GO:0003677">
    <property type="term" value="F:DNA binding"/>
    <property type="evidence" value="ECO:0007669"/>
    <property type="project" value="UniProtKB-KW"/>
</dbReference>
<dbReference type="PANTHER" id="PTHR30136">
    <property type="entry name" value="HELIX-TURN-HELIX TRANSCRIPTIONAL REGULATOR, ICLR FAMILY"/>
    <property type="match status" value="1"/>
</dbReference>
<dbReference type="InterPro" id="IPR036390">
    <property type="entry name" value="WH_DNA-bd_sf"/>
</dbReference>
<protein>
    <submittedName>
        <fullName evidence="6">IclR family transcriptional regulator</fullName>
    </submittedName>
</protein>
<dbReference type="Gene3D" id="1.10.10.10">
    <property type="entry name" value="Winged helix-like DNA-binding domain superfamily/Winged helix DNA-binding domain"/>
    <property type="match status" value="1"/>
</dbReference>
<dbReference type="GO" id="GO:0045892">
    <property type="term" value="P:negative regulation of DNA-templated transcription"/>
    <property type="evidence" value="ECO:0007669"/>
    <property type="project" value="TreeGrafter"/>
</dbReference>
<evidence type="ECO:0000259" key="4">
    <source>
        <dbReference type="PROSITE" id="PS51077"/>
    </source>
</evidence>
<dbReference type="Proteomes" id="UP000069935">
    <property type="component" value="Chromosome 5"/>
</dbReference>
<dbReference type="InterPro" id="IPR029016">
    <property type="entry name" value="GAF-like_dom_sf"/>
</dbReference>
<organism evidence="6 7">
    <name type="scientific">Azospirillum thiophilum</name>
    <dbReference type="NCBI Taxonomy" id="528244"/>
    <lineage>
        <taxon>Bacteria</taxon>
        <taxon>Pseudomonadati</taxon>
        <taxon>Pseudomonadota</taxon>
        <taxon>Alphaproteobacteria</taxon>
        <taxon>Rhodospirillales</taxon>
        <taxon>Azospirillaceae</taxon>
        <taxon>Azospirillum</taxon>
    </lineage>
</organism>
<dbReference type="InterPro" id="IPR005471">
    <property type="entry name" value="Tscrpt_reg_IclR_N"/>
</dbReference>
<accession>A0AAC8W449</accession>
<evidence type="ECO:0000313" key="6">
    <source>
        <dbReference type="EMBL" id="ALG74586.1"/>
    </source>
</evidence>
<keyword evidence="2" id="KW-0238">DNA-binding</keyword>
<dbReference type="InterPro" id="IPR036388">
    <property type="entry name" value="WH-like_DNA-bd_sf"/>
</dbReference>
<evidence type="ECO:0000259" key="5">
    <source>
        <dbReference type="PROSITE" id="PS51078"/>
    </source>
</evidence>
<evidence type="ECO:0000313" key="7">
    <source>
        <dbReference type="Proteomes" id="UP000069935"/>
    </source>
</evidence>
<keyword evidence="3" id="KW-0804">Transcription</keyword>
<proteinExistence type="predicted"/>
<reference evidence="7" key="1">
    <citation type="submission" date="2015-08" db="EMBL/GenBank/DDBJ databases">
        <title>Complete Genome Sequence of Azospirillum thiophilum BV-S.</title>
        <authorList>
            <person name="Fomenkov A."/>
            <person name="Vincze T."/>
            <person name="Grabovich M."/>
            <person name="Dubinina G."/>
            <person name="Orlova M."/>
            <person name="Belousova E."/>
            <person name="Roberts R.J."/>
        </authorList>
    </citation>
    <scope>NUCLEOTIDE SEQUENCE [LARGE SCALE GENOMIC DNA]</scope>
    <source>
        <strain evidence="7">BV-S</strain>
    </source>
</reference>
<evidence type="ECO:0000256" key="3">
    <source>
        <dbReference type="ARBA" id="ARBA00023163"/>
    </source>
</evidence>
<dbReference type="PROSITE" id="PS51078">
    <property type="entry name" value="ICLR_ED"/>
    <property type="match status" value="1"/>
</dbReference>
<feature type="domain" description="IclR-ED" evidence="5">
    <location>
        <begin position="66"/>
        <end position="254"/>
    </location>
</feature>